<organism evidence="1 2">
    <name type="scientific">Cichlidogyrus casuarinus</name>
    <dbReference type="NCBI Taxonomy" id="1844966"/>
    <lineage>
        <taxon>Eukaryota</taxon>
        <taxon>Metazoa</taxon>
        <taxon>Spiralia</taxon>
        <taxon>Lophotrochozoa</taxon>
        <taxon>Platyhelminthes</taxon>
        <taxon>Monogenea</taxon>
        <taxon>Monopisthocotylea</taxon>
        <taxon>Dactylogyridea</taxon>
        <taxon>Ancyrocephalidae</taxon>
        <taxon>Cichlidogyrus</taxon>
    </lineage>
</organism>
<comment type="caution">
    <text evidence="1">The sequence shown here is derived from an EMBL/GenBank/DDBJ whole genome shotgun (WGS) entry which is preliminary data.</text>
</comment>
<sequence length="191" mass="21858">MEILKSPEIGIDKISEDDSFPLKYDQMCENYSTTLKKYNSVVKLASSLALRLGVLGFKFDGDLPSLKFSHDCADLLTNHLEEEETDSSSDEELDTISICENDHYYCARGHLKSNWFYLQTEMLKAENCINNIKKLISSYESWKSKQVLSETGQEEDSCARTRSVNSQFLITRPSYINLASRRSARILSPWT</sequence>
<dbReference type="EMBL" id="JBJKFK010001242">
    <property type="protein sequence ID" value="KAL3313630.1"/>
    <property type="molecule type" value="Genomic_DNA"/>
</dbReference>
<dbReference type="Proteomes" id="UP001626550">
    <property type="component" value="Unassembled WGS sequence"/>
</dbReference>
<keyword evidence="2" id="KW-1185">Reference proteome</keyword>
<proteinExistence type="predicted"/>
<protein>
    <submittedName>
        <fullName evidence="1">Uncharacterized protein</fullName>
    </submittedName>
</protein>
<reference evidence="1 2" key="1">
    <citation type="submission" date="2024-11" db="EMBL/GenBank/DDBJ databases">
        <title>Adaptive evolution of stress response genes in parasites aligns with host niche diversity.</title>
        <authorList>
            <person name="Hahn C."/>
            <person name="Resl P."/>
        </authorList>
    </citation>
    <scope>NUCLEOTIDE SEQUENCE [LARGE SCALE GENOMIC DNA]</scope>
    <source>
        <strain evidence="1">EGGRZ-B1_66</strain>
        <tissue evidence="1">Body</tissue>
    </source>
</reference>
<evidence type="ECO:0000313" key="1">
    <source>
        <dbReference type="EMBL" id="KAL3313630.1"/>
    </source>
</evidence>
<name>A0ABD2Q2A7_9PLAT</name>
<evidence type="ECO:0000313" key="2">
    <source>
        <dbReference type="Proteomes" id="UP001626550"/>
    </source>
</evidence>
<feature type="non-terminal residue" evidence="1">
    <location>
        <position position="191"/>
    </location>
</feature>
<gene>
    <name evidence="1" type="ORF">Ciccas_007770</name>
</gene>
<dbReference type="AlphaFoldDB" id="A0ABD2Q2A7"/>
<accession>A0ABD2Q2A7</accession>